<keyword evidence="2" id="KW-0805">Transcription regulation</keyword>
<evidence type="ECO:0000256" key="6">
    <source>
        <dbReference type="SAM" id="Coils"/>
    </source>
</evidence>
<dbReference type="Gene3D" id="1.20.5.170">
    <property type="match status" value="1"/>
</dbReference>
<evidence type="ECO:0000259" key="8">
    <source>
        <dbReference type="PROSITE" id="PS50217"/>
    </source>
</evidence>
<dbReference type="GO" id="GO:0003700">
    <property type="term" value="F:DNA-binding transcription factor activity"/>
    <property type="evidence" value="ECO:0007669"/>
    <property type="project" value="InterPro"/>
</dbReference>
<dbReference type="PROSITE" id="PS50217">
    <property type="entry name" value="BZIP"/>
    <property type="match status" value="1"/>
</dbReference>
<keyword evidence="6" id="KW-0175">Coiled coil</keyword>
<evidence type="ECO:0000256" key="5">
    <source>
        <dbReference type="ARBA" id="ARBA00023242"/>
    </source>
</evidence>
<feature type="domain" description="BZIP" evidence="8">
    <location>
        <begin position="312"/>
        <end position="375"/>
    </location>
</feature>
<dbReference type="OrthoDB" id="295274at2759"/>
<comment type="subcellular location">
    <subcellularLocation>
        <location evidence="1">Nucleus</location>
    </subcellularLocation>
</comment>
<reference evidence="9" key="1">
    <citation type="journal article" date="2020" name="Fungal Divers.">
        <title>Resolving the Mortierellaceae phylogeny through synthesis of multi-gene phylogenetics and phylogenomics.</title>
        <authorList>
            <person name="Vandepol N."/>
            <person name="Liber J."/>
            <person name="Desiro A."/>
            <person name="Na H."/>
            <person name="Kennedy M."/>
            <person name="Barry K."/>
            <person name="Grigoriev I.V."/>
            <person name="Miller A.N."/>
            <person name="O'Donnell K."/>
            <person name="Stajich J.E."/>
            <person name="Bonito G."/>
        </authorList>
    </citation>
    <scope>NUCLEOTIDE SEQUENCE</scope>
    <source>
        <strain evidence="9">KOD948</strain>
    </source>
</reference>
<name>A0A9P6U1D2_9FUNG</name>
<keyword evidence="10" id="KW-1185">Reference proteome</keyword>
<gene>
    <name evidence="9" type="ORF">BG011_005114</name>
</gene>
<dbReference type="Proteomes" id="UP000726737">
    <property type="component" value="Unassembled WGS sequence"/>
</dbReference>
<dbReference type="SUPFAM" id="SSF57959">
    <property type="entry name" value="Leucine zipper domain"/>
    <property type="match status" value="1"/>
</dbReference>
<keyword evidence="3" id="KW-0238">DNA-binding</keyword>
<protein>
    <recommendedName>
        <fullName evidence="8">BZIP domain-containing protein</fullName>
    </recommendedName>
</protein>
<feature type="region of interest" description="Disordered" evidence="7">
    <location>
        <begin position="217"/>
        <end position="319"/>
    </location>
</feature>
<dbReference type="InterPro" id="IPR051027">
    <property type="entry name" value="bZIP_transcription_factors"/>
</dbReference>
<evidence type="ECO:0000313" key="9">
    <source>
        <dbReference type="EMBL" id="KAG0255456.1"/>
    </source>
</evidence>
<feature type="compositionally biased region" description="Polar residues" evidence="7">
    <location>
        <begin position="243"/>
        <end position="255"/>
    </location>
</feature>
<dbReference type="SMART" id="SM00338">
    <property type="entry name" value="BRLZ"/>
    <property type="match status" value="1"/>
</dbReference>
<dbReference type="AlphaFoldDB" id="A0A9P6U1D2"/>
<organism evidence="9 10">
    <name type="scientific">Mortierella polycephala</name>
    <dbReference type="NCBI Taxonomy" id="41804"/>
    <lineage>
        <taxon>Eukaryota</taxon>
        <taxon>Fungi</taxon>
        <taxon>Fungi incertae sedis</taxon>
        <taxon>Mucoromycota</taxon>
        <taxon>Mortierellomycotina</taxon>
        <taxon>Mortierellomycetes</taxon>
        <taxon>Mortierellales</taxon>
        <taxon>Mortierellaceae</taxon>
        <taxon>Mortierella</taxon>
    </lineage>
</organism>
<feature type="compositionally biased region" description="Acidic residues" evidence="7">
    <location>
        <begin position="224"/>
        <end position="234"/>
    </location>
</feature>
<evidence type="ECO:0000256" key="7">
    <source>
        <dbReference type="SAM" id="MobiDB-lite"/>
    </source>
</evidence>
<sequence length="408" mass="45329">MCQSKYIYLDQPDANPTPTRFLLECGAFTPGFGLNFDNINPFDTSLKFLNTGTPKAEMNPFDSSFRTPSSAISISNNNNFTSTQHQQDQYQHFERECSGDHYSWADTIFGDGEAMPMPQISPVLSSTSSSSSLSPSLSPLPTSTISLDQIHTSSPVSSFSTHAHTYEYSPIFGNSDLFERTHITEPSVLPRTHGSTSLQGSTGDTVVEMHHIHDEYRANSPQQDQEDDDQDSMDSDSGVDTAMSVSSLKRPSSASRPRKTMRASSKDVSQTNRARSREVSSETTAVTADASIATPVRKPRGRKRAVNNESPDAKRQKFLERNRMAASKCREKKRLGTLKIISDADEITARNQSLHETLKELQEEVRRLKNQILCHRDCGCDMIQKFVQSTNFDPNAFTTSSLPVPSHD</sequence>
<proteinExistence type="predicted"/>
<evidence type="ECO:0000256" key="2">
    <source>
        <dbReference type="ARBA" id="ARBA00023015"/>
    </source>
</evidence>
<evidence type="ECO:0000313" key="10">
    <source>
        <dbReference type="Proteomes" id="UP000726737"/>
    </source>
</evidence>
<evidence type="ECO:0000256" key="1">
    <source>
        <dbReference type="ARBA" id="ARBA00004123"/>
    </source>
</evidence>
<dbReference type="Pfam" id="PF00170">
    <property type="entry name" value="bZIP_1"/>
    <property type="match status" value="1"/>
</dbReference>
<keyword evidence="4" id="KW-0804">Transcription</keyword>
<dbReference type="InterPro" id="IPR046347">
    <property type="entry name" value="bZIP_sf"/>
</dbReference>
<comment type="caution">
    <text evidence="9">The sequence shown here is derived from an EMBL/GenBank/DDBJ whole genome shotgun (WGS) entry which is preliminary data.</text>
</comment>
<dbReference type="PRINTS" id="PR00043">
    <property type="entry name" value="LEUZIPPRJUN"/>
</dbReference>
<dbReference type="PROSITE" id="PS00036">
    <property type="entry name" value="BZIP_BASIC"/>
    <property type="match status" value="1"/>
</dbReference>
<feature type="coiled-coil region" evidence="6">
    <location>
        <begin position="344"/>
        <end position="378"/>
    </location>
</feature>
<dbReference type="InterPro" id="IPR004827">
    <property type="entry name" value="bZIP"/>
</dbReference>
<dbReference type="InterPro" id="IPR002112">
    <property type="entry name" value="Leuzip_Jun"/>
</dbReference>
<accession>A0A9P6U1D2</accession>
<keyword evidence="5" id="KW-0539">Nucleus</keyword>
<dbReference type="PANTHER" id="PTHR19304">
    <property type="entry name" value="CYCLIC-AMP RESPONSE ELEMENT BINDING PROTEIN"/>
    <property type="match status" value="1"/>
</dbReference>
<evidence type="ECO:0000256" key="4">
    <source>
        <dbReference type="ARBA" id="ARBA00023163"/>
    </source>
</evidence>
<dbReference type="CDD" id="cd14687">
    <property type="entry name" value="bZIP_ATF2"/>
    <property type="match status" value="1"/>
</dbReference>
<feature type="compositionally biased region" description="Polar residues" evidence="7">
    <location>
        <begin position="262"/>
        <end position="273"/>
    </location>
</feature>
<dbReference type="EMBL" id="JAAAJA010000348">
    <property type="protein sequence ID" value="KAG0255456.1"/>
    <property type="molecule type" value="Genomic_DNA"/>
</dbReference>
<dbReference type="GO" id="GO:0003677">
    <property type="term" value="F:DNA binding"/>
    <property type="evidence" value="ECO:0007669"/>
    <property type="project" value="UniProtKB-KW"/>
</dbReference>
<evidence type="ECO:0000256" key="3">
    <source>
        <dbReference type="ARBA" id="ARBA00023125"/>
    </source>
</evidence>
<dbReference type="GO" id="GO:0005634">
    <property type="term" value="C:nucleus"/>
    <property type="evidence" value="ECO:0007669"/>
    <property type="project" value="UniProtKB-SubCell"/>
</dbReference>